<dbReference type="PROSITE" id="PS50850">
    <property type="entry name" value="MFS"/>
    <property type="match status" value="1"/>
</dbReference>
<dbReference type="GO" id="GO:0005886">
    <property type="term" value="C:plasma membrane"/>
    <property type="evidence" value="ECO:0007669"/>
    <property type="project" value="UniProtKB-SubCell"/>
</dbReference>
<dbReference type="Pfam" id="PF07690">
    <property type="entry name" value="MFS_1"/>
    <property type="match status" value="1"/>
</dbReference>
<feature type="transmembrane region" description="Helical" evidence="6">
    <location>
        <begin position="416"/>
        <end position="437"/>
    </location>
</feature>
<sequence length="491" mass="51411">MTGLTTPPATTTGSGWTPRLVMSLVSMALVLEIISISSYMVATALKPIGEHFRTGQIAWVMTAWLLMAAIACPVVGKLADIYGKRRMFLISLGVSVVGAALSALAPTFWVFIVGRALFGCLITCMFLAYSLMRDVFPPRTLALSVSVTAAGMGLMSIPSPFLTGMLLDLWSFRSIFWFFVVVLVVCAPLVVMTTPESPVRTPARVDVLGAALLGTGLASVLVGVSFGPTWGWARGETLGFLVGGTALLAIWAVSSLRMSSPLIDLRFFREGPMFRITAAAGLGYGTITLYTTILPLMCMAPISLGLGYGFGVDARQFAILQAPIGVGSLVGGLAAGRAIRSVRPALTLVVGLSVMASSSVLTAFAHSAKFPLVLWVLLFGVGMGITTASIPNLVIHSVPADVQASMSSMVQTSQTLIASIFPVAAFTVLNSHVATVIEGYAYYTDTGMVVAYLMCAGASAASLAVAAGLLRRRVHAAEEARPTAPETAALV</sequence>
<organism evidence="8 9">
    <name type="scientific">Rhodococcus ruber</name>
    <dbReference type="NCBI Taxonomy" id="1830"/>
    <lineage>
        <taxon>Bacteria</taxon>
        <taxon>Bacillati</taxon>
        <taxon>Actinomycetota</taxon>
        <taxon>Actinomycetes</taxon>
        <taxon>Mycobacteriales</taxon>
        <taxon>Nocardiaceae</taxon>
        <taxon>Rhodococcus</taxon>
    </lineage>
</organism>
<evidence type="ECO:0000259" key="7">
    <source>
        <dbReference type="PROSITE" id="PS50850"/>
    </source>
</evidence>
<evidence type="ECO:0000256" key="3">
    <source>
        <dbReference type="ARBA" id="ARBA00022692"/>
    </source>
</evidence>
<feature type="transmembrane region" description="Helical" evidence="6">
    <location>
        <begin position="174"/>
        <end position="193"/>
    </location>
</feature>
<dbReference type="Proteomes" id="UP000042997">
    <property type="component" value="Unassembled WGS sequence"/>
</dbReference>
<accession>A0A098BGP8</accession>
<feature type="transmembrane region" description="Helical" evidence="6">
    <location>
        <begin position="449"/>
        <end position="470"/>
    </location>
</feature>
<keyword evidence="2" id="KW-0813">Transport</keyword>
<evidence type="ECO:0000313" key="9">
    <source>
        <dbReference type="Proteomes" id="UP000042997"/>
    </source>
</evidence>
<gene>
    <name evidence="8" type="ORF">RHRU231_230195</name>
</gene>
<dbReference type="EMBL" id="CCSD01000032">
    <property type="protein sequence ID" value="CDZ87367.1"/>
    <property type="molecule type" value="Genomic_DNA"/>
</dbReference>
<evidence type="ECO:0000313" key="8">
    <source>
        <dbReference type="EMBL" id="CDZ87367.1"/>
    </source>
</evidence>
<feature type="transmembrane region" description="Helical" evidence="6">
    <location>
        <begin position="205"/>
        <end position="226"/>
    </location>
</feature>
<feature type="transmembrane region" description="Helical" evidence="6">
    <location>
        <begin position="57"/>
        <end position="75"/>
    </location>
</feature>
<feature type="transmembrane region" description="Helical" evidence="6">
    <location>
        <begin position="20"/>
        <end position="45"/>
    </location>
</feature>
<feature type="transmembrane region" description="Helical" evidence="6">
    <location>
        <begin position="317"/>
        <end position="339"/>
    </location>
</feature>
<feature type="transmembrane region" description="Helical" evidence="6">
    <location>
        <begin position="111"/>
        <end position="129"/>
    </location>
</feature>
<protein>
    <submittedName>
        <fullName evidence="8">Putative MFS transporter</fullName>
    </submittedName>
</protein>
<reference evidence="8 9" key="1">
    <citation type="journal article" date="2014" name="Genome Announc.">
        <title>Draft Genome Sequence of Propane- and Butane-Oxidizing Actinobacterium Rhodococcus ruber IEGM 231.</title>
        <authorList>
            <person name="Ivshina I.B."/>
            <person name="Kuyukina M.S."/>
            <person name="Krivoruchko A.V."/>
            <person name="Barbe V."/>
            <person name="Fischer C."/>
        </authorList>
    </citation>
    <scope>NUCLEOTIDE SEQUENCE [LARGE SCALE GENOMIC DNA]</scope>
</reference>
<evidence type="ECO:0000256" key="2">
    <source>
        <dbReference type="ARBA" id="ARBA00022448"/>
    </source>
</evidence>
<feature type="transmembrane region" description="Helical" evidence="6">
    <location>
        <begin position="141"/>
        <end position="162"/>
    </location>
</feature>
<dbReference type="InterPro" id="IPR011701">
    <property type="entry name" value="MFS"/>
</dbReference>
<feature type="transmembrane region" description="Helical" evidence="6">
    <location>
        <begin position="346"/>
        <end position="366"/>
    </location>
</feature>
<evidence type="ECO:0000256" key="5">
    <source>
        <dbReference type="ARBA" id="ARBA00023136"/>
    </source>
</evidence>
<evidence type="ECO:0000256" key="6">
    <source>
        <dbReference type="SAM" id="Phobius"/>
    </source>
</evidence>
<dbReference type="SUPFAM" id="SSF103473">
    <property type="entry name" value="MFS general substrate transporter"/>
    <property type="match status" value="1"/>
</dbReference>
<dbReference type="PANTHER" id="PTHR42718">
    <property type="entry name" value="MAJOR FACILITATOR SUPERFAMILY MULTIDRUG TRANSPORTER MFSC"/>
    <property type="match status" value="1"/>
</dbReference>
<feature type="transmembrane region" description="Helical" evidence="6">
    <location>
        <begin position="276"/>
        <end position="297"/>
    </location>
</feature>
<dbReference type="RefSeq" id="WP_040270275.1">
    <property type="nucleotide sequence ID" value="NZ_CP145319.1"/>
</dbReference>
<keyword evidence="4 6" id="KW-1133">Transmembrane helix</keyword>
<dbReference type="InterPro" id="IPR020846">
    <property type="entry name" value="MFS_dom"/>
</dbReference>
<proteinExistence type="predicted"/>
<comment type="subcellular location">
    <subcellularLocation>
        <location evidence="1">Cell membrane</location>
        <topology evidence="1">Multi-pass membrane protein</topology>
    </subcellularLocation>
</comment>
<keyword evidence="3 6" id="KW-0812">Transmembrane</keyword>
<name>A0A098BGP8_9NOCA</name>
<dbReference type="Gene3D" id="1.20.1250.20">
    <property type="entry name" value="MFS general substrate transporter like domains"/>
    <property type="match status" value="1"/>
</dbReference>
<evidence type="ECO:0000256" key="1">
    <source>
        <dbReference type="ARBA" id="ARBA00004651"/>
    </source>
</evidence>
<evidence type="ECO:0000256" key="4">
    <source>
        <dbReference type="ARBA" id="ARBA00022989"/>
    </source>
</evidence>
<feature type="transmembrane region" description="Helical" evidence="6">
    <location>
        <begin position="238"/>
        <end position="256"/>
    </location>
</feature>
<dbReference type="GO" id="GO:0022857">
    <property type="term" value="F:transmembrane transporter activity"/>
    <property type="evidence" value="ECO:0007669"/>
    <property type="project" value="InterPro"/>
</dbReference>
<dbReference type="AlphaFoldDB" id="A0A098BGP8"/>
<feature type="transmembrane region" description="Helical" evidence="6">
    <location>
        <begin position="372"/>
        <end position="395"/>
    </location>
</feature>
<feature type="transmembrane region" description="Helical" evidence="6">
    <location>
        <begin position="87"/>
        <end position="105"/>
    </location>
</feature>
<feature type="domain" description="Major facilitator superfamily (MFS) profile" evidence="7">
    <location>
        <begin position="18"/>
        <end position="474"/>
    </location>
</feature>
<dbReference type="PANTHER" id="PTHR42718:SF9">
    <property type="entry name" value="MAJOR FACILITATOR SUPERFAMILY MULTIDRUG TRANSPORTER MFSC"/>
    <property type="match status" value="1"/>
</dbReference>
<keyword evidence="5 6" id="KW-0472">Membrane</keyword>
<dbReference type="InterPro" id="IPR036259">
    <property type="entry name" value="MFS_trans_sf"/>
</dbReference>